<comment type="caution">
    <text evidence="3">The sequence shown here is derived from an EMBL/GenBank/DDBJ whole genome shotgun (WGS) entry which is preliminary data.</text>
</comment>
<dbReference type="Pfam" id="PF08240">
    <property type="entry name" value="ADH_N"/>
    <property type="match status" value="1"/>
</dbReference>
<dbReference type="CDD" id="cd05289">
    <property type="entry name" value="MDR_like_2"/>
    <property type="match status" value="1"/>
</dbReference>
<dbReference type="Proteomes" id="UP000474967">
    <property type="component" value="Unassembled WGS sequence"/>
</dbReference>
<dbReference type="InterPro" id="IPR050700">
    <property type="entry name" value="YIM1/Zinc_Alcohol_DH_Fams"/>
</dbReference>
<dbReference type="EMBL" id="JAAGWY010000005">
    <property type="protein sequence ID" value="NEN07827.1"/>
    <property type="molecule type" value="Genomic_DNA"/>
</dbReference>
<reference evidence="3 4" key="1">
    <citation type="journal article" date="2014" name="J. Microbiol.">
        <title>Diaminobutyricibacter tongyongensis gen. nov., sp. nov. and Homoserinibacter gongjuensis gen. nov., sp. nov. belong to the family Microbacteriaceae.</title>
        <authorList>
            <person name="Kim S.J."/>
            <person name="Ahn J.H."/>
            <person name="Weon H.Y."/>
            <person name="Hamada M."/>
            <person name="Suzuki K."/>
            <person name="Kwon S.W."/>
        </authorList>
    </citation>
    <scope>NUCLEOTIDE SEQUENCE [LARGE SCALE GENOMIC DNA]</scope>
    <source>
        <strain evidence="3 4">NBRC 108724</strain>
    </source>
</reference>
<keyword evidence="4" id="KW-1185">Reference proteome</keyword>
<dbReference type="GO" id="GO:0008270">
    <property type="term" value="F:zinc ion binding"/>
    <property type="evidence" value="ECO:0007669"/>
    <property type="project" value="InterPro"/>
</dbReference>
<dbReference type="PANTHER" id="PTHR11695:SF294">
    <property type="entry name" value="RETICULON-4-INTERACTING PROTEIN 1, MITOCHONDRIAL"/>
    <property type="match status" value="1"/>
</dbReference>
<dbReference type="AlphaFoldDB" id="A0A6L9Y336"/>
<dbReference type="SUPFAM" id="SSF51735">
    <property type="entry name" value="NAD(P)-binding Rossmann-fold domains"/>
    <property type="match status" value="1"/>
</dbReference>
<dbReference type="Gene3D" id="3.90.180.10">
    <property type="entry name" value="Medium-chain alcohol dehydrogenases, catalytic domain"/>
    <property type="match status" value="1"/>
</dbReference>
<evidence type="ECO:0000313" key="4">
    <source>
        <dbReference type="Proteomes" id="UP000474967"/>
    </source>
</evidence>
<dbReference type="InterPro" id="IPR011032">
    <property type="entry name" value="GroES-like_sf"/>
</dbReference>
<proteinExistence type="predicted"/>
<feature type="domain" description="Enoyl reductase (ER)" evidence="2">
    <location>
        <begin position="12"/>
        <end position="301"/>
    </location>
</feature>
<dbReference type="InterPro" id="IPR002364">
    <property type="entry name" value="Quin_OxRdtase/zeta-crystal_CS"/>
</dbReference>
<protein>
    <submittedName>
        <fullName evidence="3">NADP-dependent oxidoreductase</fullName>
    </submittedName>
</protein>
<name>A0A6L9Y336_9MICO</name>
<gene>
    <name evidence="3" type="ORF">G3T36_18380</name>
</gene>
<dbReference type="InterPro" id="IPR020843">
    <property type="entry name" value="ER"/>
</dbReference>
<dbReference type="InterPro" id="IPR036291">
    <property type="entry name" value="NAD(P)-bd_dom_sf"/>
</dbReference>
<evidence type="ECO:0000313" key="3">
    <source>
        <dbReference type="EMBL" id="NEN07827.1"/>
    </source>
</evidence>
<dbReference type="GO" id="GO:0016491">
    <property type="term" value="F:oxidoreductase activity"/>
    <property type="evidence" value="ECO:0007669"/>
    <property type="project" value="UniProtKB-KW"/>
</dbReference>
<dbReference type="Pfam" id="PF13602">
    <property type="entry name" value="ADH_zinc_N_2"/>
    <property type="match status" value="1"/>
</dbReference>
<dbReference type="PROSITE" id="PS01162">
    <property type="entry name" value="QOR_ZETA_CRYSTAL"/>
    <property type="match status" value="1"/>
</dbReference>
<keyword evidence="1" id="KW-0560">Oxidoreductase</keyword>
<sequence length="306" mass="32414">MKAITVTDRAAGPAGMTIQDRPYPHAAENDVIVRVHAAGFTPGELEWPATWTDRAGRDRTPTIPGHEVAGVVTELGYGTTGLTIGQRVFGVADWARDGTLAEYVAVETRNLAPLPADVDFVTAASLPISGLTAWQGLFQHAALLPGQTVLVAGAAGGVGTLVSQLARDTGAFVIGAGRQAHRERIAEAGAHRFLDLEHDSIEEGPEVDLLFDALGGDVATRLTARVRRGGTVISIANLPEIARTDINAHFFVVETNRSQLMELVERVRSGRIRTFVGDVVSLDQAPAAFSSKTSNLGKIVVQVDAD</sequence>
<dbReference type="Gene3D" id="3.40.50.720">
    <property type="entry name" value="NAD(P)-binding Rossmann-like Domain"/>
    <property type="match status" value="1"/>
</dbReference>
<evidence type="ECO:0000256" key="1">
    <source>
        <dbReference type="ARBA" id="ARBA00023002"/>
    </source>
</evidence>
<dbReference type="SUPFAM" id="SSF50129">
    <property type="entry name" value="GroES-like"/>
    <property type="match status" value="1"/>
</dbReference>
<dbReference type="PANTHER" id="PTHR11695">
    <property type="entry name" value="ALCOHOL DEHYDROGENASE RELATED"/>
    <property type="match status" value="1"/>
</dbReference>
<dbReference type="InterPro" id="IPR013154">
    <property type="entry name" value="ADH-like_N"/>
</dbReference>
<accession>A0A6L9Y336</accession>
<organism evidence="3 4">
    <name type="scientific">Leifsonia tongyongensis</name>
    <dbReference type="NCBI Taxonomy" id="1268043"/>
    <lineage>
        <taxon>Bacteria</taxon>
        <taxon>Bacillati</taxon>
        <taxon>Actinomycetota</taxon>
        <taxon>Actinomycetes</taxon>
        <taxon>Micrococcales</taxon>
        <taxon>Microbacteriaceae</taxon>
        <taxon>Leifsonia</taxon>
    </lineage>
</organism>
<evidence type="ECO:0000259" key="2">
    <source>
        <dbReference type="SMART" id="SM00829"/>
    </source>
</evidence>
<dbReference type="SMART" id="SM00829">
    <property type="entry name" value="PKS_ER"/>
    <property type="match status" value="1"/>
</dbReference>